<organism evidence="3 4">
    <name type="scientific">Hibiscus sabdariffa</name>
    <name type="common">roselle</name>
    <dbReference type="NCBI Taxonomy" id="183260"/>
    <lineage>
        <taxon>Eukaryota</taxon>
        <taxon>Viridiplantae</taxon>
        <taxon>Streptophyta</taxon>
        <taxon>Embryophyta</taxon>
        <taxon>Tracheophyta</taxon>
        <taxon>Spermatophyta</taxon>
        <taxon>Magnoliopsida</taxon>
        <taxon>eudicotyledons</taxon>
        <taxon>Gunneridae</taxon>
        <taxon>Pentapetalae</taxon>
        <taxon>rosids</taxon>
        <taxon>malvids</taxon>
        <taxon>Malvales</taxon>
        <taxon>Malvaceae</taxon>
        <taxon>Malvoideae</taxon>
        <taxon>Hibiscus</taxon>
    </lineage>
</organism>
<evidence type="ECO:0000259" key="2">
    <source>
        <dbReference type="Pfam" id="PF25597"/>
    </source>
</evidence>
<dbReference type="InterPro" id="IPR057670">
    <property type="entry name" value="SH3_retrovirus"/>
</dbReference>
<protein>
    <recommendedName>
        <fullName evidence="5">Reverse transcriptase Ty1/copia-type domain-containing protein</fullName>
    </recommendedName>
</protein>
<dbReference type="PANTHER" id="PTHR11439">
    <property type="entry name" value="GAG-POL-RELATED RETROTRANSPOSON"/>
    <property type="match status" value="1"/>
</dbReference>
<dbReference type="CDD" id="cd09272">
    <property type="entry name" value="RNase_HI_RT_Ty1"/>
    <property type="match status" value="1"/>
</dbReference>
<dbReference type="PANTHER" id="PTHR11439:SF496">
    <property type="entry name" value="RNA-DIRECTED DNA POLYMERASE"/>
    <property type="match status" value="1"/>
</dbReference>
<dbReference type="Pfam" id="PF25597">
    <property type="entry name" value="SH3_retrovirus"/>
    <property type="match status" value="1"/>
</dbReference>
<comment type="caution">
    <text evidence="3">The sequence shown here is derived from an EMBL/GenBank/DDBJ whole genome shotgun (WGS) entry which is preliminary data.</text>
</comment>
<dbReference type="InterPro" id="IPR043502">
    <property type="entry name" value="DNA/RNA_pol_sf"/>
</dbReference>
<name>A0ABR2NWI3_9ROSI</name>
<reference evidence="3 4" key="1">
    <citation type="journal article" date="2024" name="G3 (Bethesda)">
        <title>Genome assembly of Hibiscus sabdariffa L. provides insights into metabolisms of medicinal natural products.</title>
        <authorList>
            <person name="Kim T."/>
        </authorList>
    </citation>
    <scope>NUCLEOTIDE SEQUENCE [LARGE SCALE GENOMIC DNA]</scope>
    <source>
        <strain evidence="3">TK-2024</strain>
        <tissue evidence="3">Old leaves</tissue>
    </source>
</reference>
<proteinExistence type="predicted"/>
<dbReference type="Pfam" id="PF07727">
    <property type="entry name" value="RVT_2"/>
    <property type="match status" value="1"/>
</dbReference>
<evidence type="ECO:0000259" key="1">
    <source>
        <dbReference type="Pfam" id="PF07727"/>
    </source>
</evidence>
<evidence type="ECO:0008006" key="5">
    <source>
        <dbReference type="Google" id="ProtNLM"/>
    </source>
</evidence>
<dbReference type="Proteomes" id="UP001396334">
    <property type="component" value="Unassembled WGS sequence"/>
</dbReference>
<accession>A0ABR2NWI3</accession>
<keyword evidence="4" id="KW-1185">Reference proteome</keyword>
<sequence length="494" mass="56761">MSFMKIWGCQAYVKHQMSTKLEPRSHKCIFVGYPKETKGYYFFNPKENKVFVARTGVFLEKEFLSSKRDHRNIELEEVQQQQVTEPEVEQTSQIVEENSTNLETQPLRRSTRERHEPERYGFLVTSHGGVILVDQDEPKTYQEAVSSPDSEKWLEAMRSEMDSMSSNQVWTLVEPPEGIRPIGCKWVFKKKTDMDGNVQTYKGRLVAKGFRQIHCIDYDETFSPVAKFKSIRILLAIAAFHDYEIWQMDVKTAFLNGKLEEDVYMTQPEGFVAPENAGKVCKLQRSIYGLKQASRSWNLRFNDAIKEFGFIRNEDDPCVYKKEMCPSSPQERERMSQIPYASAIGSIMYAMICTRPDLSYALRMTSRYQANPGFVFCLNGGAVSWKSSKQDTVADSTTEAEYIAASEAAKEAVWIKKFVTELGVVPSISDAMELYCDNNGAIAQAKEPRSHQRSKHILRRFHLIREIIDRGDVEICKVHTYDNIADPLTKPLTQ</sequence>
<dbReference type="InterPro" id="IPR013103">
    <property type="entry name" value="RVT_2"/>
</dbReference>
<evidence type="ECO:0000313" key="3">
    <source>
        <dbReference type="EMBL" id="KAK8980544.1"/>
    </source>
</evidence>
<dbReference type="EMBL" id="JBBPBN010000094">
    <property type="protein sequence ID" value="KAK8980544.1"/>
    <property type="molecule type" value="Genomic_DNA"/>
</dbReference>
<feature type="domain" description="Reverse transcriptase Ty1/copia-type" evidence="1">
    <location>
        <begin position="167"/>
        <end position="322"/>
    </location>
</feature>
<dbReference type="SUPFAM" id="SSF56672">
    <property type="entry name" value="DNA/RNA polymerases"/>
    <property type="match status" value="1"/>
</dbReference>
<evidence type="ECO:0000313" key="4">
    <source>
        <dbReference type="Proteomes" id="UP001396334"/>
    </source>
</evidence>
<gene>
    <name evidence="3" type="ORF">V6N11_074155</name>
</gene>
<feature type="domain" description="Retroviral polymerase SH3-like" evidence="2">
    <location>
        <begin position="9"/>
        <end position="66"/>
    </location>
</feature>